<reference evidence="2" key="1">
    <citation type="submission" date="2020-03" db="EMBL/GenBank/DDBJ databases">
        <title>The deep terrestrial virosphere.</title>
        <authorList>
            <person name="Holmfeldt K."/>
            <person name="Nilsson E."/>
            <person name="Simone D."/>
            <person name="Lopez-Fernandez M."/>
            <person name="Wu X."/>
            <person name="de Brujin I."/>
            <person name="Lundin D."/>
            <person name="Andersson A."/>
            <person name="Bertilsson S."/>
            <person name="Dopson M."/>
        </authorList>
    </citation>
    <scope>NUCLEOTIDE SEQUENCE</scope>
    <source>
        <strain evidence="2">TM448A00264</strain>
        <strain evidence="3">TM448B00655</strain>
    </source>
</reference>
<feature type="compositionally biased region" description="Basic and acidic residues" evidence="1">
    <location>
        <begin position="572"/>
        <end position="584"/>
    </location>
</feature>
<feature type="region of interest" description="Disordered" evidence="1">
    <location>
        <begin position="1"/>
        <end position="23"/>
    </location>
</feature>
<organism evidence="2">
    <name type="scientific">viral metagenome</name>
    <dbReference type="NCBI Taxonomy" id="1070528"/>
    <lineage>
        <taxon>unclassified sequences</taxon>
        <taxon>metagenomes</taxon>
        <taxon>organismal metagenomes</taxon>
    </lineage>
</organism>
<accession>A0A6H1ZCN6</accession>
<protein>
    <submittedName>
        <fullName evidence="2">Uncharacterized protein</fullName>
    </submittedName>
</protein>
<dbReference type="EMBL" id="MT144643">
    <property type="protein sequence ID" value="QJH96228.1"/>
    <property type="molecule type" value="Genomic_DNA"/>
</dbReference>
<gene>
    <name evidence="2" type="ORF">TM448A00264_0051</name>
    <name evidence="3" type="ORF">TM448B00655_0031</name>
</gene>
<dbReference type="EMBL" id="MT143994">
    <property type="protein sequence ID" value="QJA45673.1"/>
    <property type="molecule type" value="Genomic_DNA"/>
</dbReference>
<sequence>MAQVPLFQHQASMPRSSGGALANEPKALPRVNVQEATAGLRALIDANRSNIASSERAYNIMGQYQYVQSEVGRAFANIAQAGNQVTGYAQRMHEAEQSKLLGQATVAYEETLAKKQLELSQRTDYDKFLPEWEKTQDEARKSLRQSLGPNAQAVFDQKASKAALSGYLRVAERTRSLQVQDHLSALGTDLDRLGRLSTDADPEALARYLTTADQRLGAAVKAGTITPETARQRYNSFYKTVATTRLERDADRSSAATVLHQMHTDPSYYGGLQPADREAAINGLEARVRRDASTKRSERTEAREQYKFQQDTNYMGALKAMQDPKSRWTEQDVWQMAARGEINTTQRKDLTAYLNSGGGSVAEFNRVQGIVLLANQGYDVGKYGLHSLALPDQISFVMQNENLSQKHKTILLGEIKAQATLDKRPDVNQAMRQVDEVLDKMLDSEKYLPDMRLQMSAAKVQAKENLRRKAEAGDKITVYEVMQEMARARDTLSPVLWETAPGPRSAFGTKQDLATMEGALDMMRKVNQAYKSGRIDWDTYQDEYRKINILVGLRQLSEMQKQSGGSVWKPDPAMEKKAAEMRAR</sequence>
<name>A0A6H1ZCN6_9ZZZZ</name>
<evidence type="ECO:0000313" key="3">
    <source>
        <dbReference type="EMBL" id="QJH96228.1"/>
    </source>
</evidence>
<feature type="region of interest" description="Disordered" evidence="1">
    <location>
        <begin position="561"/>
        <end position="584"/>
    </location>
</feature>
<evidence type="ECO:0000313" key="2">
    <source>
        <dbReference type="EMBL" id="QJA45673.1"/>
    </source>
</evidence>
<proteinExistence type="predicted"/>
<dbReference type="AlphaFoldDB" id="A0A6H1ZCN6"/>
<evidence type="ECO:0000256" key="1">
    <source>
        <dbReference type="SAM" id="MobiDB-lite"/>
    </source>
</evidence>